<proteinExistence type="predicted"/>
<gene>
    <name evidence="3" type="ORF">IFO71_02750</name>
</gene>
<dbReference type="InterPro" id="IPR002525">
    <property type="entry name" value="Transp_IS110-like_N"/>
</dbReference>
<accession>A0AAW3ZI82</accession>
<comment type="caution">
    <text evidence="3">The sequence shown here is derived from an EMBL/GenBank/DDBJ whole genome shotgun (WGS) entry which is preliminary data.</text>
</comment>
<dbReference type="GO" id="GO:0004803">
    <property type="term" value="F:transposase activity"/>
    <property type="evidence" value="ECO:0007669"/>
    <property type="project" value="InterPro"/>
</dbReference>
<dbReference type="NCBIfam" id="NF033542">
    <property type="entry name" value="transpos_IS110"/>
    <property type="match status" value="1"/>
</dbReference>
<dbReference type="Pfam" id="PF02371">
    <property type="entry name" value="Transposase_20"/>
    <property type="match status" value="1"/>
</dbReference>
<dbReference type="EMBL" id="JACYTR010000003">
    <property type="protein sequence ID" value="MBD8524650.1"/>
    <property type="molecule type" value="Genomic_DNA"/>
</dbReference>
<evidence type="ECO:0000259" key="2">
    <source>
        <dbReference type="Pfam" id="PF02371"/>
    </source>
</evidence>
<dbReference type="AlphaFoldDB" id="A0AAW3ZI82"/>
<dbReference type="Pfam" id="PF01548">
    <property type="entry name" value="DEDD_Tnp_IS110"/>
    <property type="match status" value="1"/>
</dbReference>
<dbReference type="Proteomes" id="UP000613768">
    <property type="component" value="Unassembled WGS sequence"/>
</dbReference>
<dbReference type="RefSeq" id="WP_192027990.1">
    <property type="nucleotide sequence ID" value="NZ_JACYTR010000003.1"/>
</dbReference>
<name>A0AAW3ZI82_9GAMM</name>
<dbReference type="GO" id="GO:0006313">
    <property type="term" value="P:DNA transposition"/>
    <property type="evidence" value="ECO:0007669"/>
    <property type="project" value="InterPro"/>
</dbReference>
<organism evidence="3 4">
    <name type="scientific">Pseudomarimonas arenosa</name>
    <dbReference type="NCBI Taxonomy" id="2774145"/>
    <lineage>
        <taxon>Bacteria</taxon>
        <taxon>Pseudomonadati</taxon>
        <taxon>Pseudomonadota</taxon>
        <taxon>Gammaproteobacteria</taxon>
        <taxon>Lysobacterales</taxon>
        <taxon>Lysobacteraceae</taxon>
        <taxon>Pseudomarimonas</taxon>
    </lineage>
</organism>
<evidence type="ECO:0000313" key="3">
    <source>
        <dbReference type="EMBL" id="MBD8524650.1"/>
    </source>
</evidence>
<reference evidence="3 4" key="1">
    <citation type="submission" date="2020-09" db="EMBL/GenBank/DDBJ databases">
        <title>Pseudoxanthomonas sp. CAU 1598 isolated from sand of Yaerae Beach.</title>
        <authorList>
            <person name="Kim W."/>
        </authorList>
    </citation>
    <scope>NUCLEOTIDE SEQUENCE [LARGE SCALE GENOMIC DNA]</scope>
    <source>
        <strain evidence="3 4">CAU 1598</strain>
    </source>
</reference>
<keyword evidence="4" id="KW-1185">Reference proteome</keyword>
<dbReference type="InterPro" id="IPR003346">
    <property type="entry name" value="Transposase_20"/>
</dbReference>
<protein>
    <submittedName>
        <fullName evidence="3">IS110 family transposase</fullName>
    </submittedName>
</protein>
<feature type="domain" description="Transposase IS110-like N-terminal" evidence="1">
    <location>
        <begin position="6"/>
        <end position="144"/>
    </location>
</feature>
<sequence length="338" mass="38489">MSLYAAIDLHSNNGVLSVIDDEDRVRYERRLPNELPAVLQALEPFREDLAGVAVESTYNWYWLVDGLIEHGHRPRLVNTAAVPQYEGLKFGNDHSDARHLARLMRLGILPVGFIYPREQRAVRDLFRQRMRLVQQSTRLIHSVQCAWSRRSGDRLAAEAFRHLREAQLDAVFTDSMERLAVSSQMAVWKVLRQQIARVEKAALSQLKDSPTLAAVRTVDGIGEVLGGTIVLETGPIERFASVGDYASYCRMVESKRLSNGKLKGRGNVRCGNRFLAWAYMEAANFAIRYNDAASRWYQRKQARHSLVLARKALAHKLARTCYFLMRDGGRFDAQRLFG</sequence>
<feature type="domain" description="Transposase IS116/IS110/IS902 C-terminal" evidence="2">
    <location>
        <begin position="214"/>
        <end position="297"/>
    </location>
</feature>
<dbReference type="PANTHER" id="PTHR33055">
    <property type="entry name" value="TRANSPOSASE FOR INSERTION SEQUENCE ELEMENT IS1111A"/>
    <property type="match status" value="1"/>
</dbReference>
<evidence type="ECO:0000313" key="4">
    <source>
        <dbReference type="Proteomes" id="UP000613768"/>
    </source>
</evidence>
<evidence type="ECO:0000259" key="1">
    <source>
        <dbReference type="Pfam" id="PF01548"/>
    </source>
</evidence>
<dbReference type="PANTHER" id="PTHR33055:SF15">
    <property type="entry name" value="TRANSPOSASE-RELATED"/>
    <property type="match status" value="1"/>
</dbReference>
<dbReference type="InterPro" id="IPR047650">
    <property type="entry name" value="Transpos_IS110"/>
</dbReference>
<dbReference type="GO" id="GO:0003677">
    <property type="term" value="F:DNA binding"/>
    <property type="evidence" value="ECO:0007669"/>
    <property type="project" value="InterPro"/>
</dbReference>